<dbReference type="AlphaFoldDB" id="A0A401TY66"/>
<keyword evidence="2" id="KW-1185">Reference proteome</keyword>
<evidence type="ECO:0000313" key="2">
    <source>
        <dbReference type="Proteomes" id="UP000287033"/>
    </source>
</evidence>
<gene>
    <name evidence="1" type="ORF">chiPu_0031743</name>
</gene>
<sequence>MLDDPPHQRHRRGGRRQQQILPRLQLQADLDRDFGEPIELHRIDRGGKVALMCGHEAPCRLRISSGFVVQFDPHPQGSSLPRPITRQRAFASNLPLRRVSACLAPARTLRLRRRLAEHLGRDLAGLDRSRNAAIHRNQQQHVLHLRGGAAIGQRALGMNAELGGLAARRGDAEHHEAADLVRQPTALPDVAIDVGIDDVLQRRAKIAGGR</sequence>
<comment type="caution">
    <text evidence="1">The sequence shown here is derived from an EMBL/GenBank/DDBJ whole genome shotgun (WGS) entry which is preliminary data.</text>
</comment>
<organism evidence="1 2">
    <name type="scientific">Chiloscyllium punctatum</name>
    <name type="common">Brownbanded bambooshark</name>
    <name type="synonym">Hemiscyllium punctatum</name>
    <dbReference type="NCBI Taxonomy" id="137246"/>
    <lineage>
        <taxon>Eukaryota</taxon>
        <taxon>Metazoa</taxon>
        <taxon>Chordata</taxon>
        <taxon>Craniata</taxon>
        <taxon>Vertebrata</taxon>
        <taxon>Chondrichthyes</taxon>
        <taxon>Elasmobranchii</taxon>
        <taxon>Galeomorphii</taxon>
        <taxon>Galeoidea</taxon>
        <taxon>Orectolobiformes</taxon>
        <taxon>Hemiscylliidae</taxon>
        <taxon>Chiloscyllium</taxon>
    </lineage>
</organism>
<evidence type="ECO:0000313" key="1">
    <source>
        <dbReference type="EMBL" id="GCC47569.1"/>
    </source>
</evidence>
<dbReference type="Proteomes" id="UP000287033">
    <property type="component" value="Unassembled WGS sequence"/>
</dbReference>
<reference evidence="1 2" key="1">
    <citation type="journal article" date="2018" name="Nat. Ecol. Evol.">
        <title>Shark genomes provide insights into elasmobranch evolution and the origin of vertebrates.</title>
        <authorList>
            <person name="Hara Y"/>
            <person name="Yamaguchi K"/>
            <person name="Onimaru K"/>
            <person name="Kadota M"/>
            <person name="Koyanagi M"/>
            <person name="Keeley SD"/>
            <person name="Tatsumi K"/>
            <person name="Tanaka K"/>
            <person name="Motone F"/>
            <person name="Kageyama Y"/>
            <person name="Nozu R"/>
            <person name="Adachi N"/>
            <person name="Nishimura O"/>
            <person name="Nakagawa R"/>
            <person name="Tanegashima C"/>
            <person name="Kiyatake I"/>
            <person name="Matsumoto R"/>
            <person name="Murakumo K"/>
            <person name="Nishida K"/>
            <person name="Terakita A"/>
            <person name="Kuratani S"/>
            <person name="Sato K"/>
            <person name="Hyodo S Kuraku.S."/>
        </authorList>
    </citation>
    <scope>NUCLEOTIDE SEQUENCE [LARGE SCALE GENOMIC DNA]</scope>
</reference>
<dbReference type="EMBL" id="BEZZ01217363">
    <property type="protein sequence ID" value="GCC47569.1"/>
    <property type="molecule type" value="Genomic_DNA"/>
</dbReference>
<proteinExistence type="predicted"/>
<feature type="non-terminal residue" evidence="1">
    <location>
        <position position="1"/>
    </location>
</feature>
<feature type="non-terminal residue" evidence="1">
    <location>
        <position position="210"/>
    </location>
</feature>
<name>A0A401TY66_CHIPU</name>
<protein>
    <submittedName>
        <fullName evidence="1">Uncharacterized protein</fullName>
    </submittedName>
</protein>
<accession>A0A401TY66</accession>